<dbReference type="PRINTS" id="PR00463">
    <property type="entry name" value="EP450I"/>
</dbReference>
<comment type="cofactor">
    <cofactor evidence="4">
        <name>heme</name>
        <dbReference type="ChEBI" id="CHEBI:30413"/>
    </cofactor>
</comment>
<evidence type="ECO:0000256" key="1">
    <source>
        <dbReference type="ARBA" id="ARBA00010617"/>
    </source>
</evidence>
<dbReference type="Proteomes" id="UP000694845">
    <property type="component" value="Unplaced"/>
</dbReference>
<dbReference type="PROSITE" id="PS00086">
    <property type="entry name" value="CYTOCHROME_P450"/>
    <property type="match status" value="1"/>
</dbReference>
<dbReference type="Gene3D" id="1.10.630.10">
    <property type="entry name" value="Cytochrome P450"/>
    <property type="match status" value="1"/>
</dbReference>
<dbReference type="AlphaFoldDB" id="A0A8B7YTE3"/>
<keyword evidence="6" id="KW-1185">Reference proteome</keyword>
<dbReference type="KEGG" id="aplc:110982098"/>
<dbReference type="SUPFAM" id="SSF48264">
    <property type="entry name" value="Cytochrome P450"/>
    <property type="match status" value="1"/>
</dbReference>
<dbReference type="InterPro" id="IPR002401">
    <property type="entry name" value="Cyt_P450_E_grp-I"/>
</dbReference>
<evidence type="ECO:0000256" key="4">
    <source>
        <dbReference type="PIRSR" id="PIRSR602401-1"/>
    </source>
</evidence>
<organism evidence="6 7">
    <name type="scientific">Acanthaster planci</name>
    <name type="common">Crown-of-thorns starfish</name>
    <dbReference type="NCBI Taxonomy" id="133434"/>
    <lineage>
        <taxon>Eukaryota</taxon>
        <taxon>Metazoa</taxon>
        <taxon>Echinodermata</taxon>
        <taxon>Eleutherozoa</taxon>
        <taxon>Asterozoa</taxon>
        <taxon>Asteroidea</taxon>
        <taxon>Valvatacea</taxon>
        <taxon>Valvatida</taxon>
        <taxon>Acanthasteridae</taxon>
        <taxon>Acanthaster</taxon>
    </lineage>
</organism>
<dbReference type="InterPro" id="IPR017972">
    <property type="entry name" value="Cyt_P450_CS"/>
</dbReference>
<dbReference type="GO" id="GO:0005506">
    <property type="term" value="F:iron ion binding"/>
    <property type="evidence" value="ECO:0007669"/>
    <property type="project" value="InterPro"/>
</dbReference>
<protein>
    <submittedName>
        <fullName evidence="7">Cytochrome P450 2U1-like</fullName>
    </submittedName>
</protein>
<dbReference type="InterPro" id="IPR001128">
    <property type="entry name" value="Cyt_P450"/>
</dbReference>
<evidence type="ECO:0000256" key="2">
    <source>
        <dbReference type="ARBA" id="ARBA00022723"/>
    </source>
</evidence>
<dbReference type="GO" id="GO:0005737">
    <property type="term" value="C:cytoplasm"/>
    <property type="evidence" value="ECO:0007669"/>
    <property type="project" value="TreeGrafter"/>
</dbReference>
<dbReference type="Pfam" id="PF00067">
    <property type="entry name" value="p450"/>
    <property type="match status" value="1"/>
</dbReference>
<dbReference type="GO" id="GO:0020037">
    <property type="term" value="F:heme binding"/>
    <property type="evidence" value="ECO:0007669"/>
    <property type="project" value="InterPro"/>
</dbReference>
<dbReference type="RefSeq" id="XP_022095957.1">
    <property type="nucleotide sequence ID" value="XM_022240265.1"/>
</dbReference>
<dbReference type="GO" id="GO:0006082">
    <property type="term" value="P:organic acid metabolic process"/>
    <property type="evidence" value="ECO:0007669"/>
    <property type="project" value="TreeGrafter"/>
</dbReference>
<sequence length="268" mass="30307">MANYDLSGWSIVHSVDKAARGLEKFVKEQIESHAKSRVAGEEARDFIDAYLAKIDEDPARFTHDELACVLVDLIGAGIESVSFTLLWTLVYMSLNPGVQEKVHQEIKTVIGDRNVKWEDRNSLPYSQATLMEIHRAASLSYMVVRAAYTDSTIFDYKIPKGTELWVNIWSVHHDPAVWSDPNTFNPARFLNAEGTEMVRHEGFIPFSAGRRGCMGESLGKMELFSFFVSLLQHFRVETPPGEAPPTTEGVLDFTRNPKPFKVRFVPRV</sequence>
<dbReference type="GO" id="GO:0006805">
    <property type="term" value="P:xenobiotic metabolic process"/>
    <property type="evidence" value="ECO:0007669"/>
    <property type="project" value="TreeGrafter"/>
</dbReference>
<keyword evidence="2 4" id="KW-0479">Metal-binding</keyword>
<dbReference type="PANTHER" id="PTHR24300">
    <property type="entry name" value="CYTOCHROME P450 508A4-RELATED"/>
    <property type="match status" value="1"/>
</dbReference>
<evidence type="ECO:0000313" key="7">
    <source>
        <dbReference type="RefSeq" id="XP_022095957.1"/>
    </source>
</evidence>
<dbReference type="OMA" id="YECIVEL"/>
<feature type="binding site" description="axial binding residue" evidence="4">
    <location>
        <position position="213"/>
    </location>
    <ligand>
        <name>heme</name>
        <dbReference type="ChEBI" id="CHEBI:30413"/>
    </ligand>
    <ligandPart>
        <name>Fe</name>
        <dbReference type="ChEBI" id="CHEBI:18248"/>
    </ligandPart>
</feature>
<keyword evidence="3 4" id="KW-0408">Iron</keyword>
<keyword evidence="5" id="KW-0560">Oxidoreductase</keyword>
<dbReference type="GO" id="GO:0008395">
    <property type="term" value="F:steroid hydroxylase activity"/>
    <property type="evidence" value="ECO:0007669"/>
    <property type="project" value="TreeGrafter"/>
</dbReference>
<evidence type="ECO:0000256" key="5">
    <source>
        <dbReference type="RuleBase" id="RU000461"/>
    </source>
</evidence>
<dbReference type="PRINTS" id="PR00385">
    <property type="entry name" value="P450"/>
</dbReference>
<name>A0A8B7YTE3_ACAPL</name>
<evidence type="ECO:0000256" key="3">
    <source>
        <dbReference type="ARBA" id="ARBA00023004"/>
    </source>
</evidence>
<dbReference type="InterPro" id="IPR050182">
    <property type="entry name" value="Cytochrome_P450_fam2"/>
</dbReference>
<reference evidence="7" key="1">
    <citation type="submission" date="2025-08" db="UniProtKB">
        <authorList>
            <consortium name="RefSeq"/>
        </authorList>
    </citation>
    <scope>IDENTIFICATION</scope>
</reference>
<dbReference type="OrthoDB" id="1055148at2759"/>
<dbReference type="GO" id="GO:0016712">
    <property type="term" value="F:oxidoreductase activity, acting on paired donors, with incorporation or reduction of molecular oxygen, reduced flavin or flavoprotein as one donor, and incorporation of one atom of oxygen"/>
    <property type="evidence" value="ECO:0007669"/>
    <property type="project" value="TreeGrafter"/>
</dbReference>
<proteinExistence type="inferred from homology"/>
<dbReference type="InterPro" id="IPR036396">
    <property type="entry name" value="Cyt_P450_sf"/>
</dbReference>
<keyword evidence="4 5" id="KW-0349">Heme</keyword>
<evidence type="ECO:0000313" key="6">
    <source>
        <dbReference type="Proteomes" id="UP000694845"/>
    </source>
</evidence>
<accession>A0A8B7YTE3</accession>
<gene>
    <name evidence="7" type="primary">LOC110982098</name>
</gene>
<keyword evidence="5" id="KW-0503">Monooxygenase</keyword>
<dbReference type="GeneID" id="110982098"/>
<dbReference type="PANTHER" id="PTHR24300:SF397">
    <property type="entry name" value="CYTOCHROME P450 2U1"/>
    <property type="match status" value="1"/>
</dbReference>
<comment type="similarity">
    <text evidence="1 5">Belongs to the cytochrome P450 family.</text>
</comment>